<feature type="region of interest" description="Disordered" evidence="1">
    <location>
        <begin position="664"/>
        <end position="868"/>
    </location>
</feature>
<dbReference type="InterPro" id="IPR036051">
    <property type="entry name" value="KRAB_dom_sf"/>
</dbReference>
<feature type="region of interest" description="Disordered" evidence="1">
    <location>
        <begin position="903"/>
        <end position="1091"/>
    </location>
</feature>
<gene>
    <name evidence="4" type="primary">Krba1</name>
</gene>
<dbReference type="KEGG" id="dord:106001269"/>
<keyword evidence="3" id="KW-1185">Reference proteome</keyword>
<feature type="compositionally biased region" description="Low complexity" evidence="1">
    <location>
        <begin position="78"/>
        <end position="91"/>
    </location>
</feature>
<feature type="compositionally biased region" description="Pro residues" evidence="1">
    <location>
        <begin position="325"/>
        <end position="334"/>
    </location>
</feature>
<feature type="region of interest" description="Disordered" evidence="1">
    <location>
        <begin position="613"/>
        <end position="640"/>
    </location>
</feature>
<dbReference type="InterPro" id="IPR001909">
    <property type="entry name" value="KRAB"/>
</dbReference>
<proteinExistence type="predicted"/>
<feature type="compositionally biased region" description="Basic residues" evidence="1">
    <location>
        <begin position="933"/>
        <end position="952"/>
    </location>
</feature>
<feature type="compositionally biased region" description="Basic and acidic residues" evidence="1">
    <location>
        <begin position="806"/>
        <end position="825"/>
    </location>
</feature>
<feature type="compositionally biased region" description="Low complexity" evidence="1">
    <location>
        <begin position="135"/>
        <end position="144"/>
    </location>
</feature>
<dbReference type="Gene3D" id="6.10.140.140">
    <property type="match status" value="1"/>
</dbReference>
<feature type="region of interest" description="Disordered" evidence="1">
    <location>
        <begin position="553"/>
        <end position="577"/>
    </location>
</feature>
<evidence type="ECO:0000256" key="1">
    <source>
        <dbReference type="SAM" id="MobiDB-lite"/>
    </source>
</evidence>
<dbReference type="PROSITE" id="PS50805">
    <property type="entry name" value="KRAB"/>
    <property type="match status" value="1"/>
</dbReference>
<feature type="compositionally biased region" description="Low complexity" evidence="1">
    <location>
        <begin position="407"/>
        <end position="417"/>
    </location>
</feature>
<dbReference type="GeneID" id="106001269"/>
<dbReference type="AlphaFoldDB" id="A0A1S3GT05"/>
<feature type="region of interest" description="Disordered" evidence="1">
    <location>
        <begin position="316"/>
        <end position="536"/>
    </location>
</feature>
<evidence type="ECO:0000313" key="4">
    <source>
        <dbReference type="RefSeq" id="XP_012891825.1"/>
    </source>
</evidence>
<protein>
    <submittedName>
        <fullName evidence="4">Protein KRBA1</fullName>
    </submittedName>
</protein>
<name>A0A1S3GT05_DIPOR</name>
<accession>A0A1S3GT05</accession>
<feature type="compositionally biased region" description="Basic and acidic residues" evidence="1">
    <location>
        <begin position="562"/>
        <end position="577"/>
    </location>
</feature>
<feature type="region of interest" description="Disordered" evidence="1">
    <location>
        <begin position="261"/>
        <end position="289"/>
    </location>
</feature>
<feature type="compositionally biased region" description="Low complexity" evidence="1">
    <location>
        <begin position="735"/>
        <end position="744"/>
    </location>
</feature>
<dbReference type="OrthoDB" id="9449942at2759"/>
<feature type="compositionally biased region" description="Basic and acidic residues" evidence="1">
    <location>
        <begin position="1074"/>
        <end position="1091"/>
    </location>
</feature>
<dbReference type="Pfam" id="PF15287">
    <property type="entry name" value="KRBA1"/>
    <property type="match status" value="5"/>
</dbReference>
<feature type="region of interest" description="Disordered" evidence="1">
    <location>
        <begin position="58"/>
        <end position="92"/>
    </location>
</feature>
<dbReference type="PANTHER" id="PTHR22740:SF3">
    <property type="entry name" value="PROTEIN KRBA1"/>
    <property type="match status" value="1"/>
</dbReference>
<dbReference type="GO" id="GO:0006355">
    <property type="term" value="P:regulation of DNA-templated transcription"/>
    <property type="evidence" value="ECO:0007669"/>
    <property type="project" value="InterPro"/>
</dbReference>
<feature type="compositionally biased region" description="Pro residues" evidence="1">
    <location>
        <begin position="199"/>
        <end position="216"/>
    </location>
</feature>
<feature type="compositionally biased region" description="Polar residues" evidence="1">
    <location>
        <begin position="371"/>
        <end position="395"/>
    </location>
</feature>
<dbReference type="RefSeq" id="XP_012891825.1">
    <property type="nucleotide sequence ID" value="XM_013036371.1"/>
</dbReference>
<dbReference type="STRING" id="10020.ENSDORP00000015662"/>
<feature type="compositionally biased region" description="Low complexity" evidence="1">
    <location>
        <begin position="167"/>
        <end position="192"/>
    </location>
</feature>
<feature type="compositionally biased region" description="Low complexity" evidence="1">
    <location>
        <begin position="677"/>
        <end position="686"/>
    </location>
</feature>
<evidence type="ECO:0000259" key="2">
    <source>
        <dbReference type="PROSITE" id="PS50805"/>
    </source>
</evidence>
<evidence type="ECO:0000313" key="3">
    <source>
        <dbReference type="Proteomes" id="UP000081671"/>
    </source>
</evidence>
<dbReference type="InterPro" id="IPR029317">
    <property type="entry name" value="KRBA1_rpt"/>
</dbReference>
<feature type="compositionally biased region" description="Pro residues" evidence="1">
    <location>
        <begin position="976"/>
        <end position="988"/>
    </location>
</feature>
<dbReference type="Pfam" id="PF01352">
    <property type="entry name" value="KRAB"/>
    <property type="match status" value="1"/>
</dbReference>
<feature type="compositionally biased region" description="Pro residues" evidence="1">
    <location>
        <begin position="846"/>
        <end position="864"/>
    </location>
</feature>
<dbReference type="Proteomes" id="UP000081671">
    <property type="component" value="Unplaced"/>
</dbReference>
<organism evidence="3 4">
    <name type="scientific">Dipodomys ordii</name>
    <name type="common">Ord's kangaroo rat</name>
    <dbReference type="NCBI Taxonomy" id="10020"/>
    <lineage>
        <taxon>Eukaryota</taxon>
        <taxon>Metazoa</taxon>
        <taxon>Chordata</taxon>
        <taxon>Craniata</taxon>
        <taxon>Vertebrata</taxon>
        <taxon>Euteleostomi</taxon>
        <taxon>Mammalia</taxon>
        <taxon>Eutheria</taxon>
        <taxon>Euarchontoglires</taxon>
        <taxon>Glires</taxon>
        <taxon>Rodentia</taxon>
        <taxon>Castorimorpha</taxon>
        <taxon>Heteromyidae</taxon>
        <taxon>Dipodomyinae</taxon>
        <taxon>Dipodomys</taxon>
    </lineage>
</organism>
<dbReference type="SMART" id="SM01258">
    <property type="entry name" value="KRBA1"/>
    <property type="match status" value="6"/>
</dbReference>
<dbReference type="SMART" id="SM00349">
    <property type="entry name" value="KRAB"/>
    <property type="match status" value="1"/>
</dbReference>
<feature type="compositionally biased region" description="Low complexity" evidence="1">
    <location>
        <begin position="496"/>
        <end position="506"/>
    </location>
</feature>
<sequence length="1091" mass="114678">MARQVPISFKDLAVRFSEEEWRLLQEGEREFYRDVMRENYETLVSVGTAELLPLSAFLSPTEPGRAPGTENCAGQGQGPPARAGPHGGQPQHSLHLTALVQLVKEIPEFLFREVKGTEDSPESRGASLDGERASPRAAAVAAEACPPPGVLTCLPERPPERPPSRTGLATTPAGSSSSSGPPGEPGQGSPLPIRTADKPQPPGKEGPGEEPSPPTCSPSHRKGQRRPERGTAGPGISPRNSPLQGLVNCLKEMLVPAPQRTEAALSLQPSLPPRSASKHTQVEMPGCPPWPVKTEAASAAEDCPLKGLLNCLRDIPEARHQRPSPSAPGEPWPPEDTGAWKRNSGGHRRLHTPPPRPGPGGTFPVVKVEDSWSQSPLAPASCQLSRQGYSSSTAADTRRGRVPLWGAASQASRASSSPLEALEACLKGISSAGPSPPQLVAASWSRSPQPGDAGSHKPELQPQGSHSEEATTEPLPPLGLRGCVREGPSQPPGPQGTPTSFSSTSSIDGDLDFGSPGYSQGQQFGKGYLPGSSPLQSLENCLREIPVPRLQPAWSSSSAVDRGLRRTEPRNWTADKEGLRAEACEPARLRQGGGEVHTRSLRLASPQAFTSSCMTTCHQRRPKDPGPPRPGPWRWLQDGTATMPSPLHCLESSLKGILPMKPLRFTCLAGPGPSPSPCSSLSLSSSDGEDLRLDPELWQPPLQERDHLPNCKRPLSVSPAPGGSPRGGGGGSGSGSSSSSCVGGHPEGSQPKDYGSLSTGKTEEGTMEVRSLTPRGEEGTESPGHPGPLCSGGEVEAPGHSSPAPRPEEHPVPREEEEPKGREPGHGTPHTADPSQGGLLSKDPLEPPSKSPPPTAAPHLPPCPCGGALQQELRSLGAALEAKLDRLAAALVGLTQEVATMRTQVDRLGRRPRGPGPKPWALPRGPRWASGLGHRHLPYWRQKGPTRPKPKILRAQVEGGRAADLQGLSRGKAYLVPPPPPAAPPTEPSRPSVSPAQQPPSSVPSCHAVLPGQPLLGHTGRHQSPPPPLVPAALSPRVTPPATSSDTDPLTSGVSPISTPNKPKEPSSLVGGGLREDLWGGEHRDPRWGAH</sequence>
<dbReference type="InterPro" id="IPR040095">
    <property type="entry name" value="KRBA1"/>
</dbReference>
<feature type="domain" description="KRAB" evidence="2">
    <location>
        <begin position="7"/>
        <end position="80"/>
    </location>
</feature>
<dbReference type="InParanoid" id="A0A1S3GT05"/>
<feature type="compositionally biased region" description="Polar residues" evidence="1">
    <location>
        <begin position="1041"/>
        <end position="1061"/>
    </location>
</feature>
<dbReference type="CDD" id="cd07765">
    <property type="entry name" value="KRAB_A-box"/>
    <property type="match status" value="1"/>
</dbReference>
<dbReference type="PANTHER" id="PTHR22740">
    <property type="entry name" value="PROTEIN KRBA1"/>
    <property type="match status" value="1"/>
</dbReference>
<dbReference type="FunCoup" id="A0A1S3GT05">
    <property type="interactions" value="31"/>
</dbReference>
<feature type="compositionally biased region" description="Gly residues" evidence="1">
    <location>
        <begin position="724"/>
        <end position="734"/>
    </location>
</feature>
<reference evidence="4" key="1">
    <citation type="submission" date="2025-08" db="UniProtKB">
        <authorList>
            <consortium name="RefSeq"/>
        </authorList>
    </citation>
    <scope>IDENTIFICATION</scope>
    <source>
        <tissue evidence="4">Kidney</tissue>
    </source>
</reference>
<dbReference type="CTD" id="84626"/>
<feature type="region of interest" description="Disordered" evidence="1">
    <location>
        <begin position="114"/>
        <end position="244"/>
    </location>
</feature>
<dbReference type="SUPFAM" id="SSF109640">
    <property type="entry name" value="KRAB domain (Kruppel-associated box)"/>
    <property type="match status" value="1"/>
</dbReference>